<feature type="non-terminal residue" evidence="1">
    <location>
        <position position="235"/>
    </location>
</feature>
<accession>A0AAU9Y2B1</accession>
<dbReference type="Proteomes" id="UP001159428">
    <property type="component" value="Unassembled WGS sequence"/>
</dbReference>
<dbReference type="EMBL" id="CALNXJ010000118">
    <property type="protein sequence ID" value="CAH3165496.1"/>
    <property type="molecule type" value="Genomic_DNA"/>
</dbReference>
<protein>
    <submittedName>
        <fullName evidence="1">Uncharacterized protein</fullName>
    </submittedName>
</protein>
<organism evidence="1 2">
    <name type="scientific">Pocillopora meandrina</name>
    <dbReference type="NCBI Taxonomy" id="46732"/>
    <lineage>
        <taxon>Eukaryota</taxon>
        <taxon>Metazoa</taxon>
        <taxon>Cnidaria</taxon>
        <taxon>Anthozoa</taxon>
        <taxon>Hexacorallia</taxon>
        <taxon>Scleractinia</taxon>
        <taxon>Astrocoeniina</taxon>
        <taxon>Pocilloporidae</taxon>
        <taxon>Pocillopora</taxon>
    </lineage>
</organism>
<name>A0AAU9Y2B1_9CNID</name>
<evidence type="ECO:0000313" key="2">
    <source>
        <dbReference type="Proteomes" id="UP001159428"/>
    </source>
</evidence>
<dbReference type="AlphaFoldDB" id="A0AAU9Y2B1"/>
<evidence type="ECO:0000313" key="1">
    <source>
        <dbReference type="EMBL" id="CAH3165496.1"/>
    </source>
</evidence>
<keyword evidence="2" id="KW-1185">Reference proteome</keyword>
<dbReference type="PANTHER" id="PTHR34415">
    <property type="entry name" value="INTEGRASE CATALYTIC DOMAIN-CONTAINING PROTEIN"/>
    <property type="match status" value="1"/>
</dbReference>
<sequence length="235" mass="26907">MDCNQTENKESIIANVQKFMQDGCGCRRELKSSQCSDQLTEETVLDNLYNCLELSHVELDLVVLANIQAFTAIEAIGEKRKRSPPYSFLYQLPHNALPLDVAEDIKNFLSNYANENAVLLPGRIPGFKNEDIQLLSSSNTKMNVWKSFKRACEESNKQAVSYTKFTDLWKQFYPNIVMSKPMTDLCFTCQQNTSKLLRAGNLPEEEKSECVQTQQEHLNSVKAERELYRKVCEEA</sequence>
<dbReference type="PANTHER" id="PTHR34415:SF1">
    <property type="entry name" value="INTEGRASE CATALYTIC DOMAIN-CONTAINING PROTEIN"/>
    <property type="match status" value="1"/>
</dbReference>
<proteinExistence type="predicted"/>
<gene>
    <name evidence="1" type="ORF">PMEA_00003507</name>
</gene>
<reference evidence="1 2" key="1">
    <citation type="submission" date="2022-05" db="EMBL/GenBank/DDBJ databases">
        <authorList>
            <consortium name="Genoscope - CEA"/>
            <person name="William W."/>
        </authorList>
    </citation>
    <scope>NUCLEOTIDE SEQUENCE [LARGE SCALE GENOMIC DNA]</scope>
</reference>
<comment type="caution">
    <text evidence="1">The sequence shown here is derived from an EMBL/GenBank/DDBJ whole genome shotgun (WGS) entry which is preliminary data.</text>
</comment>